<evidence type="ECO:0000313" key="2">
    <source>
        <dbReference type="Proteomes" id="UP001440984"/>
    </source>
</evidence>
<organism evidence="1 2">
    <name type="scientific">Amycolatopsis melonis</name>
    <dbReference type="NCBI Taxonomy" id="3156488"/>
    <lineage>
        <taxon>Bacteria</taxon>
        <taxon>Bacillati</taxon>
        <taxon>Actinomycetota</taxon>
        <taxon>Actinomycetes</taxon>
        <taxon>Pseudonocardiales</taxon>
        <taxon>Pseudonocardiaceae</taxon>
        <taxon>Amycolatopsis</taxon>
    </lineage>
</organism>
<evidence type="ECO:0000313" key="1">
    <source>
        <dbReference type="EMBL" id="MEQ0558039.1"/>
    </source>
</evidence>
<keyword evidence="2" id="KW-1185">Reference proteome</keyword>
<dbReference type="EMBL" id="JBDZYD010000001">
    <property type="protein sequence ID" value="MEQ0558039.1"/>
    <property type="molecule type" value="Genomic_DNA"/>
</dbReference>
<accession>A0ABV0L7V0</accession>
<comment type="caution">
    <text evidence="1">The sequence shown here is derived from an EMBL/GenBank/DDBJ whole genome shotgun (WGS) entry which is preliminary data.</text>
</comment>
<protein>
    <submittedName>
        <fullName evidence="1">Uncharacterized protein</fullName>
    </submittedName>
</protein>
<proteinExistence type="predicted"/>
<name>A0ABV0L7V0_9PSEU</name>
<dbReference type="Proteomes" id="UP001440984">
    <property type="component" value="Unassembled WGS sequence"/>
</dbReference>
<gene>
    <name evidence="1" type="ORF">ABJI51_03065</name>
</gene>
<dbReference type="RefSeq" id="WP_348947366.1">
    <property type="nucleotide sequence ID" value="NZ_JBDZYD010000001.1"/>
</dbReference>
<reference evidence="1 2" key="1">
    <citation type="submission" date="2024-05" db="EMBL/GenBank/DDBJ databases">
        <authorList>
            <person name="Zhao H."/>
            <person name="Xu Y."/>
            <person name="Lin S."/>
            <person name="Spain J.C."/>
            <person name="Zhou N.-Y."/>
        </authorList>
    </citation>
    <scope>NUCLEOTIDE SEQUENCE [LARGE SCALE GENOMIC DNA]</scope>
    <source>
        <strain evidence="1 2">NEAU-NG30</strain>
    </source>
</reference>
<sequence length="91" mass="9585">MSTIAQYDFAETLAPLEFGGRELTVACTPAAVDLAAVGLGAAGIGYFAAKAFFHRGNFEETEGPLDSGAARHDLLPASELLSVRADELTRR</sequence>